<organism evidence="8 9">
    <name type="scientific">Terricaulis silvestris</name>
    <dbReference type="NCBI Taxonomy" id="2686094"/>
    <lineage>
        <taxon>Bacteria</taxon>
        <taxon>Pseudomonadati</taxon>
        <taxon>Pseudomonadota</taxon>
        <taxon>Alphaproteobacteria</taxon>
        <taxon>Caulobacterales</taxon>
        <taxon>Caulobacteraceae</taxon>
        <taxon>Terricaulis</taxon>
    </lineage>
</organism>
<dbReference type="PRINTS" id="PR00344">
    <property type="entry name" value="BCTRLSENSOR"/>
</dbReference>
<evidence type="ECO:0000313" key="8">
    <source>
        <dbReference type="EMBL" id="QGZ96969.1"/>
    </source>
</evidence>
<evidence type="ECO:0000256" key="4">
    <source>
        <dbReference type="ARBA" id="ARBA00023012"/>
    </source>
</evidence>
<dbReference type="PANTHER" id="PTHR45339:SF1">
    <property type="entry name" value="HYBRID SIGNAL TRANSDUCTION HISTIDINE KINASE J"/>
    <property type="match status" value="1"/>
</dbReference>
<feature type="domain" description="Response regulatory" evidence="7">
    <location>
        <begin position="471"/>
        <end position="588"/>
    </location>
</feature>
<dbReference type="PROSITE" id="PS50109">
    <property type="entry name" value="HIS_KIN"/>
    <property type="match status" value="1"/>
</dbReference>
<dbReference type="SMART" id="SM00387">
    <property type="entry name" value="HATPase_c"/>
    <property type="match status" value="1"/>
</dbReference>
<dbReference type="GO" id="GO:0000155">
    <property type="term" value="F:phosphorelay sensor kinase activity"/>
    <property type="evidence" value="ECO:0007669"/>
    <property type="project" value="InterPro"/>
</dbReference>
<sequence>MGQPAAVQAFDAFDALPAPAAILAADGALLRANPAFRAAIKHWVGPQRPPWGRAPAPAFENGERHIEAPTPDGRRFEWVERQLPDGATLVVAHDITRHVRAAEDALRAKTTLFATLTHELRTPLNGILGMAGLLDLGKLEPNARTYVGAIKQSGELLLDLITEILDYSRLEAGHLALESAPFDPEATMQSVAELLSPKAHDKNLELAVVARSSAPALVMGDDGRLRQILFNLAGNAVKFTETGGVVIEMAARPGGRLRFNVRDTGPGVPPDKQTLIFEEFAQADAGVARRHGGTGLGLAIVKKLATAMGGEVGLVSKLGFGASFWVELPLAPVESDTQPQVISGIRVCVLSQSNVLTQALRATVSAMGGLPVEIDDRPDVVLYDWRAGVSAEQIVALKRIARAVIALAPQEQRDAIAECRAAGVVHYTLKPVRRRSLAERIKAALGEDGTSDAAVEEPDAAPPQQPLLGLRVLLAEDNPINALLARTLLTREGCMVSLAQDGEEAVAIAASGAYDLILLDIRMPRVDGLEAAERIRAGAGPSSRAPIVALTADAGEEERARAFKVGMDDFLTKPIDANRLLAVAERFTTRPNPATFDAE</sequence>
<keyword evidence="4" id="KW-0902">Two-component regulatory system</keyword>
<dbReference type="Gene3D" id="1.10.287.130">
    <property type="match status" value="1"/>
</dbReference>
<dbReference type="CDD" id="cd00082">
    <property type="entry name" value="HisKA"/>
    <property type="match status" value="1"/>
</dbReference>
<dbReference type="Pfam" id="PF00512">
    <property type="entry name" value="HisKA"/>
    <property type="match status" value="1"/>
</dbReference>
<evidence type="ECO:0000313" key="9">
    <source>
        <dbReference type="Proteomes" id="UP000431269"/>
    </source>
</evidence>
<dbReference type="KEGG" id="tsv:DSM104635_03834"/>
<dbReference type="SMART" id="SM00388">
    <property type="entry name" value="HisKA"/>
    <property type="match status" value="1"/>
</dbReference>
<dbReference type="PROSITE" id="PS50110">
    <property type="entry name" value="RESPONSE_REGULATORY"/>
    <property type="match status" value="1"/>
</dbReference>
<evidence type="ECO:0000256" key="5">
    <source>
        <dbReference type="PROSITE-ProRule" id="PRU00169"/>
    </source>
</evidence>
<dbReference type="AlphaFoldDB" id="A0A6I6MQI7"/>
<feature type="modified residue" description="4-aspartylphosphate" evidence="5">
    <location>
        <position position="520"/>
    </location>
</feature>
<evidence type="ECO:0000256" key="1">
    <source>
        <dbReference type="ARBA" id="ARBA00000085"/>
    </source>
</evidence>
<dbReference type="RefSeq" id="WP_158767775.1">
    <property type="nucleotide sequence ID" value="NZ_CP047045.1"/>
</dbReference>
<accession>A0A6I6MQI7</accession>
<dbReference type="InterPro" id="IPR036097">
    <property type="entry name" value="HisK_dim/P_sf"/>
</dbReference>
<dbReference type="EC" id="2.7.13.3" evidence="2"/>
<dbReference type="SMART" id="SM00448">
    <property type="entry name" value="REC"/>
    <property type="match status" value="1"/>
</dbReference>
<dbReference type="InterPro" id="IPR036890">
    <property type="entry name" value="HATPase_C_sf"/>
</dbReference>
<dbReference type="CDD" id="cd16922">
    <property type="entry name" value="HATPase_EvgS-ArcB-TorS-like"/>
    <property type="match status" value="1"/>
</dbReference>
<comment type="catalytic activity">
    <reaction evidence="1">
        <text>ATP + protein L-histidine = ADP + protein N-phospho-L-histidine.</text>
        <dbReference type="EC" id="2.7.13.3"/>
    </reaction>
</comment>
<dbReference type="Gene3D" id="3.30.565.10">
    <property type="entry name" value="Histidine kinase-like ATPase, C-terminal domain"/>
    <property type="match status" value="1"/>
</dbReference>
<dbReference type="EMBL" id="CP047045">
    <property type="protein sequence ID" value="QGZ96969.1"/>
    <property type="molecule type" value="Genomic_DNA"/>
</dbReference>
<dbReference type="InterPro" id="IPR003594">
    <property type="entry name" value="HATPase_dom"/>
</dbReference>
<evidence type="ECO:0000256" key="2">
    <source>
        <dbReference type="ARBA" id="ARBA00012438"/>
    </source>
</evidence>
<dbReference type="Pfam" id="PF00072">
    <property type="entry name" value="Response_reg"/>
    <property type="match status" value="1"/>
</dbReference>
<name>A0A6I6MQI7_9CAUL</name>
<dbReference type="Pfam" id="PF02518">
    <property type="entry name" value="HATPase_c"/>
    <property type="match status" value="1"/>
</dbReference>
<dbReference type="InterPro" id="IPR001789">
    <property type="entry name" value="Sig_transdc_resp-reg_receiver"/>
</dbReference>
<dbReference type="InterPro" id="IPR004358">
    <property type="entry name" value="Sig_transdc_His_kin-like_C"/>
</dbReference>
<dbReference type="SUPFAM" id="SSF52172">
    <property type="entry name" value="CheY-like"/>
    <property type="match status" value="2"/>
</dbReference>
<dbReference type="Gene3D" id="3.40.50.2300">
    <property type="match status" value="2"/>
</dbReference>
<dbReference type="PANTHER" id="PTHR45339">
    <property type="entry name" value="HYBRID SIGNAL TRANSDUCTION HISTIDINE KINASE J"/>
    <property type="match status" value="1"/>
</dbReference>
<evidence type="ECO:0000256" key="3">
    <source>
        <dbReference type="ARBA" id="ARBA00022553"/>
    </source>
</evidence>
<keyword evidence="8" id="KW-0808">Transferase</keyword>
<evidence type="ECO:0000259" key="7">
    <source>
        <dbReference type="PROSITE" id="PS50110"/>
    </source>
</evidence>
<keyword evidence="8" id="KW-0418">Kinase</keyword>
<dbReference type="InterPro" id="IPR005467">
    <property type="entry name" value="His_kinase_dom"/>
</dbReference>
<protein>
    <recommendedName>
        <fullName evidence="2">histidine kinase</fullName>
        <ecNumber evidence="2">2.7.13.3</ecNumber>
    </recommendedName>
</protein>
<evidence type="ECO:0000259" key="6">
    <source>
        <dbReference type="PROSITE" id="PS50109"/>
    </source>
</evidence>
<dbReference type="SUPFAM" id="SSF55874">
    <property type="entry name" value="ATPase domain of HSP90 chaperone/DNA topoisomerase II/histidine kinase"/>
    <property type="match status" value="1"/>
</dbReference>
<dbReference type="InterPro" id="IPR003661">
    <property type="entry name" value="HisK_dim/P_dom"/>
</dbReference>
<gene>
    <name evidence="8" type="primary">barA_5</name>
    <name evidence="8" type="ORF">DSM104635_03834</name>
</gene>
<dbReference type="FunFam" id="3.30.565.10:FF:000010">
    <property type="entry name" value="Sensor histidine kinase RcsC"/>
    <property type="match status" value="1"/>
</dbReference>
<dbReference type="SUPFAM" id="SSF47384">
    <property type="entry name" value="Homodimeric domain of signal transducing histidine kinase"/>
    <property type="match status" value="1"/>
</dbReference>
<dbReference type="Proteomes" id="UP000431269">
    <property type="component" value="Chromosome"/>
</dbReference>
<dbReference type="CDD" id="cd17546">
    <property type="entry name" value="REC_hyHK_CKI1_RcsC-like"/>
    <property type="match status" value="1"/>
</dbReference>
<dbReference type="InterPro" id="IPR011006">
    <property type="entry name" value="CheY-like_superfamily"/>
</dbReference>
<feature type="domain" description="Histidine kinase" evidence="6">
    <location>
        <begin position="115"/>
        <end position="332"/>
    </location>
</feature>
<keyword evidence="9" id="KW-1185">Reference proteome</keyword>
<keyword evidence="3 5" id="KW-0597">Phosphoprotein</keyword>
<proteinExistence type="predicted"/>
<reference evidence="9" key="1">
    <citation type="submission" date="2019-12" db="EMBL/GenBank/DDBJ databases">
        <title>Complete genome of Terracaulis silvestris 0127_4.</title>
        <authorList>
            <person name="Vieira S."/>
            <person name="Riedel T."/>
            <person name="Sproer C."/>
            <person name="Pascual J."/>
            <person name="Boedeker C."/>
            <person name="Overmann J."/>
        </authorList>
    </citation>
    <scope>NUCLEOTIDE SEQUENCE [LARGE SCALE GENOMIC DNA]</scope>
    <source>
        <strain evidence="9">0127_4</strain>
    </source>
</reference>